<keyword evidence="2" id="KW-0732">Signal</keyword>
<sequence>MRYISLLVIFIMLFTLMAVPVLAEDNTSQTTQQDLNIDNPAKSDISKGLPEVTPEQFSGKINGIAGKVYGVAANIIPYISVAVIVIGAIIGIFIEKARMAVLWAILGLIGVLWAPQIVGFVISLVK</sequence>
<evidence type="ECO:0000313" key="3">
    <source>
        <dbReference type="EMBL" id="NYE57130.1"/>
    </source>
</evidence>
<proteinExistence type="predicted"/>
<reference evidence="3 4" key="1">
    <citation type="submission" date="2020-07" db="EMBL/GenBank/DDBJ databases">
        <title>Genomic Encyclopedia of Type Strains, Phase III (KMG-III): the genomes of soil and plant-associated and newly described type strains.</title>
        <authorList>
            <person name="Whitman W."/>
        </authorList>
    </citation>
    <scope>NUCLEOTIDE SEQUENCE [LARGE SCALE GENOMIC DNA]</scope>
    <source>
        <strain evidence="3 4">DSM 11255</strain>
    </source>
</reference>
<comment type="caution">
    <text evidence="3">The sequence shown here is derived from an EMBL/GenBank/DDBJ whole genome shotgun (WGS) entry which is preliminary data.</text>
</comment>
<name>A0ABX2RB85_9THEO</name>
<feature type="chain" id="PRO_5047072712" description="TrbC/VIRB2 family protein" evidence="2">
    <location>
        <begin position="24"/>
        <end position="126"/>
    </location>
</feature>
<keyword evidence="1" id="KW-0812">Transmembrane</keyword>
<evidence type="ECO:0008006" key="5">
    <source>
        <dbReference type="Google" id="ProtNLM"/>
    </source>
</evidence>
<feature type="transmembrane region" description="Helical" evidence="1">
    <location>
        <begin position="75"/>
        <end position="94"/>
    </location>
</feature>
<organism evidence="3 4">
    <name type="scientific">Carboxydothermus ferrireducens DSM 11255</name>
    <dbReference type="NCBI Taxonomy" id="1119529"/>
    <lineage>
        <taxon>Bacteria</taxon>
        <taxon>Bacillati</taxon>
        <taxon>Bacillota</taxon>
        <taxon>Clostridia</taxon>
        <taxon>Thermoanaerobacterales</taxon>
        <taxon>Thermoanaerobacteraceae</taxon>
        <taxon>Carboxydothermus</taxon>
    </lineage>
</organism>
<dbReference type="EMBL" id="JACCBS010000001">
    <property type="protein sequence ID" value="NYE57130.1"/>
    <property type="molecule type" value="Genomic_DNA"/>
</dbReference>
<accession>A0ABX2RB85</accession>
<dbReference type="RefSeq" id="WP_028052477.1">
    <property type="nucleotide sequence ID" value="NZ_ATYG01000021.1"/>
</dbReference>
<gene>
    <name evidence="3" type="ORF">HDG70_000836</name>
</gene>
<feature type="transmembrane region" description="Helical" evidence="1">
    <location>
        <begin position="101"/>
        <end position="125"/>
    </location>
</feature>
<evidence type="ECO:0000256" key="2">
    <source>
        <dbReference type="SAM" id="SignalP"/>
    </source>
</evidence>
<feature type="signal peptide" evidence="2">
    <location>
        <begin position="1"/>
        <end position="23"/>
    </location>
</feature>
<evidence type="ECO:0000256" key="1">
    <source>
        <dbReference type="SAM" id="Phobius"/>
    </source>
</evidence>
<evidence type="ECO:0000313" key="4">
    <source>
        <dbReference type="Proteomes" id="UP000604066"/>
    </source>
</evidence>
<keyword evidence="4" id="KW-1185">Reference proteome</keyword>
<keyword evidence="1" id="KW-1133">Transmembrane helix</keyword>
<keyword evidence="1" id="KW-0472">Membrane</keyword>
<protein>
    <recommendedName>
        <fullName evidence="5">TrbC/VIRB2 family protein</fullName>
    </recommendedName>
</protein>
<dbReference type="Proteomes" id="UP000604066">
    <property type="component" value="Unassembled WGS sequence"/>
</dbReference>